<dbReference type="Proteomes" id="UP000076552">
    <property type="component" value="Unassembled WGS sequence"/>
</dbReference>
<comment type="subunit">
    <text evidence="9">Component of the TIM22 complex.</text>
</comment>
<dbReference type="EMBL" id="LFIV01000198">
    <property type="protein sequence ID" value="KZL65869.1"/>
    <property type="molecule type" value="Genomic_DNA"/>
</dbReference>
<name>A0A166NN87_9PEZI</name>
<keyword evidence="11" id="KW-1185">Reference proteome</keyword>
<dbReference type="GO" id="GO:0008320">
    <property type="term" value="F:protein transmembrane transporter activity"/>
    <property type="evidence" value="ECO:0007669"/>
    <property type="project" value="UniProtKB-UniRule"/>
</dbReference>
<dbReference type="GO" id="GO:0030943">
    <property type="term" value="F:mitochondrion targeting sequence binding"/>
    <property type="evidence" value="ECO:0007669"/>
    <property type="project" value="TreeGrafter"/>
</dbReference>
<evidence type="ECO:0000256" key="6">
    <source>
        <dbReference type="ARBA" id="ARBA00022989"/>
    </source>
</evidence>
<proteinExistence type="inferred from homology"/>
<dbReference type="PANTHER" id="PTHR14110">
    <property type="entry name" value="MITOCHONDRIAL IMPORT INNER MEMBRANE TRANSLOCASE SUBUNIT TIM22"/>
    <property type="match status" value="1"/>
</dbReference>
<protein>
    <recommendedName>
        <fullName evidence="3 9">Mitochondrial import inner membrane translocase subunit TIM22</fullName>
    </recommendedName>
</protein>
<evidence type="ECO:0000313" key="11">
    <source>
        <dbReference type="Proteomes" id="UP000076552"/>
    </source>
</evidence>
<keyword evidence="5 9" id="KW-0999">Mitochondrion inner membrane</keyword>
<comment type="caution">
    <text evidence="9">Lacks conserved residue(s) required for the propagation of feature annotation.</text>
</comment>
<reference evidence="10 11" key="1">
    <citation type="submission" date="2015-06" db="EMBL/GenBank/DDBJ databases">
        <title>Survival trade-offs in plant roots during colonization by closely related pathogenic and mutualistic fungi.</title>
        <authorList>
            <person name="Hacquard S."/>
            <person name="Kracher B."/>
            <person name="Hiruma K."/>
            <person name="Weinman A."/>
            <person name="Muench P."/>
            <person name="Garrido Oter R."/>
            <person name="Ver Loren van Themaat E."/>
            <person name="Dallerey J.-F."/>
            <person name="Damm U."/>
            <person name="Henrissat B."/>
            <person name="Lespinet O."/>
            <person name="Thon M."/>
            <person name="Kemen E."/>
            <person name="McHardy A.C."/>
            <person name="Schulze-Lefert P."/>
            <person name="O'Connell R.J."/>
        </authorList>
    </citation>
    <scope>NUCLEOTIDE SEQUENCE [LARGE SCALE GENOMIC DNA]</scope>
    <source>
        <strain evidence="10 11">0861</strain>
    </source>
</reference>
<dbReference type="AlphaFoldDB" id="A0A166NN87"/>
<dbReference type="GO" id="GO:0042721">
    <property type="term" value="C:TIM22 mitochondrial import inner membrane insertion complex"/>
    <property type="evidence" value="ECO:0007669"/>
    <property type="project" value="UniProtKB-UniRule"/>
</dbReference>
<keyword evidence="9" id="KW-0653">Protein transport</keyword>
<sequence length="227" mass="23514">LLAEIFRTHQLPRTPSLRVAIALPACSNRVTPSTTSIPVFYTMAFPGGGPMPSQMPQGEVPGAAAAGLGPPDPEMKAMTNFMENCFTKSIMSGVMGFGMGGLFGMFMASMSYDTPFHTATTAGQTTVTPIADLPLRQQLKVGFKDMGTRSYGMAKNFGKVGALFAGIECGIEGLRAKNDLGNGVAAGCLTGGILAKNAGPQAALGGCVAFAAFSAAIDAYMRQPKDE</sequence>
<keyword evidence="8 9" id="KW-0472">Membrane</keyword>
<keyword evidence="6 9" id="KW-1133">Transmembrane helix</keyword>
<accession>A0A166NN87</accession>
<keyword evidence="9" id="KW-0811">Translocation</keyword>
<keyword evidence="7 9" id="KW-0496">Mitochondrion</keyword>
<gene>
    <name evidence="10" type="ORF">CT0861_01927</name>
</gene>
<evidence type="ECO:0000256" key="3">
    <source>
        <dbReference type="ARBA" id="ARBA00020722"/>
    </source>
</evidence>
<feature type="transmembrane region" description="Helical" evidence="9">
    <location>
        <begin position="85"/>
        <end position="108"/>
    </location>
</feature>
<dbReference type="InterPro" id="IPR039175">
    <property type="entry name" value="TIM22"/>
</dbReference>
<keyword evidence="4 9" id="KW-0812">Transmembrane</keyword>
<feature type="non-terminal residue" evidence="10">
    <location>
        <position position="1"/>
    </location>
</feature>
<evidence type="ECO:0000313" key="10">
    <source>
        <dbReference type="EMBL" id="KZL65869.1"/>
    </source>
</evidence>
<dbReference type="STRING" id="708197.A0A166NN87"/>
<organism evidence="10 11">
    <name type="scientific">Colletotrichum tofieldiae</name>
    <dbReference type="NCBI Taxonomy" id="708197"/>
    <lineage>
        <taxon>Eukaryota</taxon>
        <taxon>Fungi</taxon>
        <taxon>Dikarya</taxon>
        <taxon>Ascomycota</taxon>
        <taxon>Pezizomycotina</taxon>
        <taxon>Sordariomycetes</taxon>
        <taxon>Hypocreomycetidae</taxon>
        <taxon>Glomerellales</taxon>
        <taxon>Glomerellaceae</taxon>
        <taxon>Colletotrichum</taxon>
        <taxon>Colletotrichum spaethianum species complex</taxon>
    </lineage>
</organism>
<evidence type="ECO:0000256" key="1">
    <source>
        <dbReference type="ARBA" id="ARBA00004448"/>
    </source>
</evidence>
<evidence type="ECO:0000256" key="8">
    <source>
        <dbReference type="ARBA" id="ARBA00023136"/>
    </source>
</evidence>
<comment type="subcellular location">
    <subcellularLocation>
        <location evidence="1 9">Mitochondrion inner membrane</location>
        <topology evidence="1 9">Multi-pass membrane protein</topology>
    </subcellularLocation>
</comment>
<dbReference type="Pfam" id="PF02466">
    <property type="entry name" value="Tim17"/>
    <property type="match status" value="1"/>
</dbReference>
<comment type="similarity">
    <text evidence="2 9">Belongs to the Tim17/Tim22/Tim23 family.</text>
</comment>
<evidence type="ECO:0000256" key="5">
    <source>
        <dbReference type="ARBA" id="ARBA00022792"/>
    </source>
</evidence>
<comment type="function">
    <text evidence="9">Essential core component of the TIM22 complex, a complex that mediates the import and insertion of multi-pass transmembrane proteins into the mitochondrial inner membrane. In the TIM22 complex, it constitutes the voltage-activated and signal-gated channel. Forms a twin-pore translocase that uses the membrane potential as external driving force in 2 voltage-dependent steps.</text>
</comment>
<evidence type="ECO:0000256" key="4">
    <source>
        <dbReference type="ARBA" id="ARBA00022692"/>
    </source>
</evidence>
<evidence type="ECO:0000256" key="7">
    <source>
        <dbReference type="ARBA" id="ARBA00023128"/>
    </source>
</evidence>
<evidence type="ECO:0000256" key="2">
    <source>
        <dbReference type="ARBA" id="ARBA00008444"/>
    </source>
</evidence>
<keyword evidence="9" id="KW-0813">Transport</keyword>
<dbReference type="PANTHER" id="PTHR14110:SF0">
    <property type="entry name" value="MITOCHONDRIAL IMPORT INNER MEMBRANE TRANSLOCASE SUBUNIT TIM22"/>
    <property type="match status" value="1"/>
</dbReference>
<comment type="caution">
    <text evidence="10">The sequence shown here is derived from an EMBL/GenBank/DDBJ whole genome shotgun (WGS) entry which is preliminary data.</text>
</comment>
<dbReference type="GO" id="GO:0045039">
    <property type="term" value="P:protein insertion into mitochondrial inner membrane"/>
    <property type="evidence" value="ECO:0007669"/>
    <property type="project" value="UniProtKB-UniRule"/>
</dbReference>
<evidence type="ECO:0000256" key="9">
    <source>
        <dbReference type="RuleBase" id="RU367038"/>
    </source>
</evidence>